<dbReference type="InterPro" id="IPR002575">
    <property type="entry name" value="Aminoglycoside_PTrfase"/>
</dbReference>
<evidence type="ECO:0000313" key="2">
    <source>
        <dbReference type="EMBL" id="GEM41267.1"/>
    </source>
</evidence>
<dbReference type="InterPro" id="IPR011009">
    <property type="entry name" value="Kinase-like_dom_sf"/>
</dbReference>
<dbReference type="Proteomes" id="UP000321424">
    <property type="component" value="Unassembled WGS sequence"/>
</dbReference>
<evidence type="ECO:0000259" key="1">
    <source>
        <dbReference type="Pfam" id="PF01636"/>
    </source>
</evidence>
<proteinExistence type="predicted"/>
<organism evidence="2 3">
    <name type="scientific">Nocardia ninae NBRC 108245</name>
    <dbReference type="NCBI Taxonomy" id="1210091"/>
    <lineage>
        <taxon>Bacteria</taxon>
        <taxon>Bacillati</taxon>
        <taxon>Actinomycetota</taxon>
        <taxon>Actinomycetes</taxon>
        <taxon>Mycobacteriales</taxon>
        <taxon>Nocardiaceae</taxon>
        <taxon>Nocardia</taxon>
    </lineage>
</organism>
<reference evidence="2 3" key="1">
    <citation type="submission" date="2019-07" db="EMBL/GenBank/DDBJ databases">
        <title>Whole genome shotgun sequence of Nocardia ninae NBRC 108245.</title>
        <authorList>
            <person name="Hosoyama A."/>
            <person name="Uohara A."/>
            <person name="Ohji S."/>
            <person name="Ichikawa N."/>
        </authorList>
    </citation>
    <scope>NUCLEOTIDE SEQUENCE [LARGE SCALE GENOMIC DNA]</scope>
    <source>
        <strain evidence="2 3">NBRC 108245</strain>
    </source>
</reference>
<keyword evidence="3" id="KW-1185">Reference proteome</keyword>
<protein>
    <recommendedName>
        <fullName evidence="1">Aminoglycoside phosphotransferase domain-containing protein</fullName>
    </recommendedName>
</protein>
<feature type="domain" description="Aminoglycoside phosphotransferase" evidence="1">
    <location>
        <begin position="48"/>
        <end position="215"/>
    </location>
</feature>
<dbReference type="EMBL" id="BJXA01000048">
    <property type="protein sequence ID" value="GEM41267.1"/>
    <property type="molecule type" value="Genomic_DNA"/>
</dbReference>
<dbReference type="RefSeq" id="WP_147137941.1">
    <property type="nucleotide sequence ID" value="NZ_BJXA01000048.1"/>
</dbReference>
<name>A0A511MMA9_9NOCA</name>
<sequence>MTGRAVHAPAALLGQPADALIDWAVGVLKAREVEITGAPTEMRRRAWSLIVRIPTAAGPMWAKANARAFAHEGPLLQLLARLRPGSVLEPLAVQPDHGWLLSPHGGDTAPDTDAEWSGLIGSYVELQHSLAPHVADLLATGTPYLPPSRLGTIYRHFEPRIPGLGHRIEEAAAELAGYGRLSLEHNDVHPGNVFAGVTPGSGRFFDWGDAVITHPFLAHRILRSRHRAEYFAHWRRFEPITEAESTLAEQLAPLIALNPWRTIDTSTPRFARIVEALLDELRTNFR</sequence>
<dbReference type="OrthoDB" id="101887at2"/>
<dbReference type="AlphaFoldDB" id="A0A511MMA9"/>
<dbReference type="SUPFAM" id="SSF56112">
    <property type="entry name" value="Protein kinase-like (PK-like)"/>
    <property type="match status" value="1"/>
</dbReference>
<dbReference type="Pfam" id="PF01636">
    <property type="entry name" value="APH"/>
    <property type="match status" value="1"/>
</dbReference>
<evidence type="ECO:0000313" key="3">
    <source>
        <dbReference type="Proteomes" id="UP000321424"/>
    </source>
</evidence>
<comment type="caution">
    <text evidence="2">The sequence shown here is derived from an EMBL/GenBank/DDBJ whole genome shotgun (WGS) entry which is preliminary data.</text>
</comment>
<gene>
    <name evidence="2" type="ORF">NN4_57860</name>
</gene>
<accession>A0A511MMA9</accession>